<dbReference type="Pfam" id="PF00440">
    <property type="entry name" value="TetR_N"/>
    <property type="match status" value="1"/>
</dbReference>
<feature type="domain" description="EF-hand" evidence="3">
    <location>
        <begin position="65"/>
        <end position="100"/>
    </location>
</feature>
<dbReference type="PANTHER" id="PTHR43479">
    <property type="entry name" value="ACREF/ENVCD OPERON REPRESSOR-RELATED"/>
    <property type="match status" value="1"/>
</dbReference>
<sequence length="196" mass="22542">MPRSPEQFNDIRKQKKQLIMDTALELFAENGFHATSISQIAAKAKISKGLTYNYFESKDQILSEIMDQGFNEIYENLDINHDGALTEEEFIYFIRRNFMLVRENTQYWKLLFSLLLQPKVSLLFAESYKEKAGPIMGMFYQFIVSCGSNDPEKDLMAVSAMIEGAFLYLVAAPEIFEGDKMEQAVIDNCLKIIKTN</sequence>
<organism evidence="5 6">
    <name type="scientific">Maribellus luteus</name>
    <dbReference type="NCBI Taxonomy" id="2305463"/>
    <lineage>
        <taxon>Bacteria</taxon>
        <taxon>Pseudomonadati</taxon>
        <taxon>Bacteroidota</taxon>
        <taxon>Bacteroidia</taxon>
        <taxon>Marinilabiliales</taxon>
        <taxon>Prolixibacteraceae</taxon>
        <taxon>Maribellus</taxon>
    </lineage>
</organism>
<name>A0A399T450_9BACT</name>
<dbReference type="PROSITE" id="PS00018">
    <property type="entry name" value="EF_HAND_1"/>
    <property type="match status" value="1"/>
</dbReference>
<gene>
    <name evidence="5" type="ORF">D1614_01625</name>
</gene>
<comment type="caution">
    <text evidence="5">The sequence shown here is derived from an EMBL/GenBank/DDBJ whole genome shotgun (WGS) entry which is preliminary data.</text>
</comment>
<dbReference type="AlphaFoldDB" id="A0A399T450"/>
<evidence type="ECO:0000259" key="4">
    <source>
        <dbReference type="PROSITE" id="PS50977"/>
    </source>
</evidence>
<dbReference type="PANTHER" id="PTHR43479:SF11">
    <property type="entry name" value="ACREF_ENVCD OPERON REPRESSOR-RELATED"/>
    <property type="match status" value="1"/>
</dbReference>
<dbReference type="SUPFAM" id="SSF46689">
    <property type="entry name" value="Homeodomain-like"/>
    <property type="match status" value="1"/>
</dbReference>
<keyword evidence="1 2" id="KW-0238">DNA-binding</keyword>
<feature type="domain" description="HTH tetR-type" evidence="4">
    <location>
        <begin position="13"/>
        <end position="73"/>
    </location>
</feature>
<evidence type="ECO:0000259" key="3">
    <source>
        <dbReference type="PROSITE" id="PS50222"/>
    </source>
</evidence>
<evidence type="ECO:0000256" key="2">
    <source>
        <dbReference type="PROSITE-ProRule" id="PRU00335"/>
    </source>
</evidence>
<evidence type="ECO:0000256" key="1">
    <source>
        <dbReference type="ARBA" id="ARBA00023125"/>
    </source>
</evidence>
<dbReference type="PRINTS" id="PR00455">
    <property type="entry name" value="HTHTETR"/>
</dbReference>
<protein>
    <submittedName>
        <fullName evidence="5">TetR/AcrR family transcriptional regulator</fullName>
    </submittedName>
</protein>
<evidence type="ECO:0000313" key="5">
    <source>
        <dbReference type="EMBL" id="RIJ50658.1"/>
    </source>
</evidence>
<dbReference type="InterPro" id="IPR001647">
    <property type="entry name" value="HTH_TetR"/>
</dbReference>
<keyword evidence="6" id="KW-1185">Reference proteome</keyword>
<dbReference type="EMBL" id="QWGR01000001">
    <property type="protein sequence ID" value="RIJ50658.1"/>
    <property type="molecule type" value="Genomic_DNA"/>
</dbReference>
<feature type="DNA-binding region" description="H-T-H motif" evidence="2">
    <location>
        <begin position="36"/>
        <end position="55"/>
    </location>
</feature>
<dbReference type="PROSITE" id="PS50222">
    <property type="entry name" value="EF_HAND_2"/>
    <property type="match status" value="1"/>
</dbReference>
<dbReference type="Proteomes" id="UP000265926">
    <property type="component" value="Unassembled WGS sequence"/>
</dbReference>
<proteinExistence type="predicted"/>
<dbReference type="GO" id="GO:0003677">
    <property type="term" value="F:DNA binding"/>
    <property type="evidence" value="ECO:0007669"/>
    <property type="project" value="UniProtKB-UniRule"/>
</dbReference>
<evidence type="ECO:0000313" key="6">
    <source>
        <dbReference type="Proteomes" id="UP000265926"/>
    </source>
</evidence>
<dbReference type="RefSeq" id="WP_119436127.1">
    <property type="nucleotide sequence ID" value="NZ_QWGR01000001.1"/>
</dbReference>
<dbReference type="PROSITE" id="PS50977">
    <property type="entry name" value="HTH_TETR_2"/>
    <property type="match status" value="1"/>
</dbReference>
<dbReference type="InterPro" id="IPR018247">
    <property type="entry name" value="EF_Hand_1_Ca_BS"/>
</dbReference>
<accession>A0A399T450</accession>
<dbReference type="InterPro" id="IPR050624">
    <property type="entry name" value="HTH-type_Tx_Regulator"/>
</dbReference>
<dbReference type="GO" id="GO:0005509">
    <property type="term" value="F:calcium ion binding"/>
    <property type="evidence" value="ECO:0007669"/>
    <property type="project" value="InterPro"/>
</dbReference>
<dbReference type="InterPro" id="IPR009057">
    <property type="entry name" value="Homeodomain-like_sf"/>
</dbReference>
<reference evidence="5 6" key="1">
    <citation type="submission" date="2018-08" db="EMBL/GenBank/DDBJ databases">
        <title>Pallidiluteibacterium maritimus gen. nov., sp. nov., isolated from coastal sediment.</title>
        <authorList>
            <person name="Zhou L.Y."/>
        </authorList>
    </citation>
    <scope>NUCLEOTIDE SEQUENCE [LARGE SCALE GENOMIC DNA]</scope>
    <source>
        <strain evidence="5 6">XSD2</strain>
    </source>
</reference>
<dbReference type="Gene3D" id="1.10.357.10">
    <property type="entry name" value="Tetracycline Repressor, domain 2"/>
    <property type="match status" value="1"/>
</dbReference>
<dbReference type="OrthoDB" id="9787680at2"/>
<dbReference type="InterPro" id="IPR002048">
    <property type="entry name" value="EF_hand_dom"/>
</dbReference>